<evidence type="ECO:0000256" key="1">
    <source>
        <dbReference type="SAM" id="Phobius"/>
    </source>
</evidence>
<sequence>MDSGQEPGCDSIADGARKLSLKATTGITLAKATSGQEPGCDSIADGARKLSLKATTGITLAKATSGITLAVSNWLTSLRDFMLESFGCALLASLLPLVSILCMKQAGYDTVISQYYEEGSRFNPPILKDGNITNVPFSFGTRSRYYVDNVGKMSTTIYLPIIMFTIFTPMPILLRAKVMLRPQKQGTVLGAAITGLVVVVIYIAGLRTTKANVQTGGKTRYNSAPAVFMFMYTFMMPLVFVTAQVWTKISLKKWTKTTYLKWYVVIVLALLLESSIATMFNLFVLPFFFSSSKFERFLIRTLSPIIFLKIGIGVGWKFAVFVKEKTNCDVQSVTVGFLSFYCVVITTLARLMQGSASSFGESLLFEVAATVSELVTADSLLQGKMPWDSAVVKYMCESRKSGDTKEANTKVQPEGVEVAGQTSTKEDRRKWKVQFCETTMHLLKLSEAIALLSSSYFWLLMRANPGEPGSPAIPVSQTLTNMGIMIFGELFVTDGIIGYASHKFQRYPVDLPLSWNDFKTSRRYRLLYFTVIMSMYASGVVINVPLSMCYTSPAEDELNWALTSCPAFPKDITEMSRVGELYGG</sequence>
<keyword evidence="3" id="KW-1185">Reference proteome</keyword>
<dbReference type="Proteomes" id="UP001165065">
    <property type="component" value="Unassembled WGS sequence"/>
</dbReference>
<reference evidence="3" key="1">
    <citation type="journal article" date="2023" name="Commun. Biol.">
        <title>Genome analysis of Parmales, the sister group of diatoms, reveals the evolutionary specialization of diatoms from phago-mixotrophs to photoautotrophs.</title>
        <authorList>
            <person name="Ban H."/>
            <person name="Sato S."/>
            <person name="Yoshikawa S."/>
            <person name="Yamada K."/>
            <person name="Nakamura Y."/>
            <person name="Ichinomiya M."/>
            <person name="Sato N."/>
            <person name="Blanc-Mathieu R."/>
            <person name="Endo H."/>
            <person name="Kuwata A."/>
            <person name="Ogata H."/>
        </authorList>
    </citation>
    <scope>NUCLEOTIDE SEQUENCE [LARGE SCALE GENOMIC DNA]</scope>
</reference>
<feature type="transmembrane region" description="Helical" evidence="1">
    <location>
        <begin position="297"/>
        <end position="318"/>
    </location>
</feature>
<dbReference type="AlphaFoldDB" id="A0A9W7LB96"/>
<dbReference type="EMBL" id="BRYA01001450">
    <property type="protein sequence ID" value="GMI43147.1"/>
    <property type="molecule type" value="Genomic_DNA"/>
</dbReference>
<keyword evidence="1" id="KW-0472">Membrane</keyword>
<dbReference type="OrthoDB" id="10363786at2759"/>
<feature type="transmembrane region" description="Helical" evidence="1">
    <location>
        <begin position="226"/>
        <end position="247"/>
    </location>
</feature>
<feature type="transmembrane region" description="Helical" evidence="1">
    <location>
        <begin position="526"/>
        <end position="546"/>
    </location>
</feature>
<feature type="transmembrane region" description="Helical" evidence="1">
    <location>
        <begin position="330"/>
        <end position="349"/>
    </location>
</feature>
<comment type="caution">
    <text evidence="2">The sequence shown here is derived from an EMBL/GenBank/DDBJ whole genome shotgun (WGS) entry which is preliminary data.</text>
</comment>
<feature type="transmembrane region" description="Helical" evidence="1">
    <location>
        <begin position="186"/>
        <end position="205"/>
    </location>
</feature>
<name>A0A9W7LB96_9STRA</name>
<feature type="transmembrane region" description="Helical" evidence="1">
    <location>
        <begin position="157"/>
        <end position="174"/>
    </location>
</feature>
<keyword evidence="1" id="KW-1133">Transmembrane helix</keyword>
<accession>A0A9W7LB96</accession>
<evidence type="ECO:0000313" key="3">
    <source>
        <dbReference type="Proteomes" id="UP001165065"/>
    </source>
</evidence>
<organism evidence="2 3">
    <name type="scientific">Triparma columacea</name>
    <dbReference type="NCBI Taxonomy" id="722753"/>
    <lineage>
        <taxon>Eukaryota</taxon>
        <taxon>Sar</taxon>
        <taxon>Stramenopiles</taxon>
        <taxon>Ochrophyta</taxon>
        <taxon>Bolidophyceae</taxon>
        <taxon>Parmales</taxon>
        <taxon>Triparmaceae</taxon>
        <taxon>Triparma</taxon>
    </lineage>
</organism>
<feature type="transmembrane region" description="Helical" evidence="1">
    <location>
        <begin position="81"/>
        <end position="103"/>
    </location>
</feature>
<gene>
    <name evidence="2" type="ORF">TrCOL_g9750</name>
</gene>
<evidence type="ECO:0000313" key="2">
    <source>
        <dbReference type="EMBL" id="GMI43147.1"/>
    </source>
</evidence>
<proteinExistence type="predicted"/>
<feature type="transmembrane region" description="Helical" evidence="1">
    <location>
        <begin position="262"/>
        <end position="285"/>
    </location>
</feature>
<keyword evidence="1" id="KW-0812">Transmembrane</keyword>
<protein>
    <submittedName>
        <fullName evidence="2">Uncharacterized protein</fullName>
    </submittedName>
</protein>